<evidence type="ECO:0000256" key="3">
    <source>
        <dbReference type="ARBA" id="ARBA00023163"/>
    </source>
</evidence>
<organism evidence="6 7">
    <name type="scientific">Phytoactinopolyspora mesophila</name>
    <dbReference type="NCBI Taxonomy" id="2650750"/>
    <lineage>
        <taxon>Bacteria</taxon>
        <taxon>Bacillati</taxon>
        <taxon>Actinomycetota</taxon>
        <taxon>Actinomycetes</taxon>
        <taxon>Jiangellales</taxon>
        <taxon>Jiangellaceae</taxon>
        <taxon>Phytoactinopolyspora</taxon>
    </lineage>
</organism>
<sequence>MVRPSGNREGPALVSRRTSEKQRQALVDDVRRACRDGELRPGDMLPTVRELREKYRLSPRTVTAELKKLVDAGLLRTVPRVGIFVADTAATEPDSYVMLVHPGQGTGGRGASDRVRLGFEERVTELGAASACMDVDVALRQAAEGALPPIAGFFFAMPDRAEDLLALGDPGAARVRWASIPMTSPKPEMVVDMVTADHVDGGQAATRHLRLRGHRRIAFLGLHAPEDDEPSYHWSGLRMQGWLTVMEQHDERTDNMIFLPEEPPASFGAQAEVATTVARRLIARRDVSAVVCASRNAALGLLNALQDAEVPPEGWPAVVSFENVAEVSGGEVTAVRVPCEDIGREAAQILWERRHGRLTGPPVDRRLPMPLIRRVDSLDTLATLNSGEPVNVIS</sequence>
<dbReference type="Proteomes" id="UP000460435">
    <property type="component" value="Unassembled WGS sequence"/>
</dbReference>
<dbReference type="Gene3D" id="3.40.50.2300">
    <property type="match status" value="1"/>
</dbReference>
<keyword evidence="3" id="KW-0804">Transcription</keyword>
<comment type="caution">
    <text evidence="6">The sequence shown here is derived from an EMBL/GenBank/DDBJ whole genome shotgun (WGS) entry which is preliminary data.</text>
</comment>
<name>A0A7K3M5B2_9ACTN</name>
<keyword evidence="1" id="KW-0805">Transcription regulation</keyword>
<feature type="domain" description="HTH gntR-type" evidence="5">
    <location>
        <begin position="20"/>
        <end position="88"/>
    </location>
</feature>
<dbReference type="PANTHER" id="PTHR30146">
    <property type="entry name" value="LACI-RELATED TRANSCRIPTIONAL REPRESSOR"/>
    <property type="match status" value="1"/>
</dbReference>
<gene>
    <name evidence="6" type="ORF">F7O44_14220</name>
</gene>
<evidence type="ECO:0000256" key="1">
    <source>
        <dbReference type="ARBA" id="ARBA00023015"/>
    </source>
</evidence>
<evidence type="ECO:0000256" key="2">
    <source>
        <dbReference type="ARBA" id="ARBA00023125"/>
    </source>
</evidence>
<keyword evidence="7" id="KW-1185">Reference proteome</keyword>
<proteinExistence type="predicted"/>
<dbReference type="Gene3D" id="1.10.10.10">
    <property type="entry name" value="Winged helix-like DNA-binding domain superfamily/Winged helix DNA-binding domain"/>
    <property type="match status" value="1"/>
</dbReference>
<dbReference type="InterPro" id="IPR036388">
    <property type="entry name" value="WH-like_DNA-bd_sf"/>
</dbReference>
<dbReference type="SUPFAM" id="SSF46785">
    <property type="entry name" value="Winged helix' DNA-binding domain"/>
    <property type="match status" value="1"/>
</dbReference>
<dbReference type="PROSITE" id="PS50949">
    <property type="entry name" value="HTH_GNTR"/>
    <property type="match status" value="1"/>
</dbReference>
<dbReference type="Pfam" id="PF13377">
    <property type="entry name" value="Peripla_BP_3"/>
    <property type="match status" value="1"/>
</dbReference>
<dbReference type="InterPro" id="IPR000524">
    <property type="entry name" value="Tscrpt_reg_HTH_GntR"/>
</dbReference>
<dbReference type="SMART" id="SM00345">
    <property type="entry name" value="HTH_GNTR"/>
    <property type="match status" value="1"/>
</dbReference>
<dbReference type="GO" id="GO:0000976">
    <property type="term" value="F:transcription cis-regulatory region binding"/>
    <property type="evidence" value="ECO:0007669"/>
    <property type="project" value="TreeGrafter"/>
</dbReference>
<dbReference type="InterPro" id="IPR046335">
    <property type="entry name" value="LacI/GalR-like_sensor"/>
</dbReference>
<dbReference type="Pfam" id="PF00392">
    <property type="entry name" value="GntR"/>
    <property type="match status" value="1"/>
</dbReference>
<dbReference type="InterPro" id="IPR028082">
    <property type="entry name" value="Peripla_BP_I"/>
</dbReference>
<reference evidence="6 7" key="1">
    <citation type="submission" date="2019-11" db="EMBL/GenBank/DDBJ databases">
        <authorList>
            <person name="Li X.-J."/>
            <person name="Feng X.-M."/>
        </authorList>
    </citation>
    <scope>NUCLEOTIDE SEQUENCE [LARGE SCALE GENOMIC DNA]</scope>
    <source>
        <strain evidence="6 7">XMNu-373</strain>
    </source>
</reference>
<dbReference type="InterPro" id="IPR036390">
    <property type="entry name" value="WH_DNA-bd_sf"/>
</dbReference>
<dbReference type="EMBL" id="WLZY01000004">
    <property type="protein sequence ID" value="NDL58227.1"/>
    <property type="molecule type" value="Genomic_DNA"/>
</dbReference>
<evidence type="ECO:0000256" key="4">
    <source>
        <dbReference type="SAM" id="MobiDB-lite"/>
    </source>
</evidence>
<accession>A0A7K3M5B2</accession>
<evidence type="ECO:0000313" key="7">
    <source>
        <dbReference type="Proteomes" id="UP000460435"/>
    </source>
</evidence>
<dbReference type="PANTHER" id="PTHR30146:SF33">
    <property type="entry name" value="TRANSCRIPTIONAL REGULATOR"/>
    <property type="match status" value="1"/>
</dbReference>
<feature type="region of interest" description="Disordered" evidence="4">
    <location>
        <begin position="1"/>
        <end position="22"/>
    </location>
</feature>
<dbReference type="SUPFAM" id="SSF53822">
    <property type="entry name" value="Periplasmic binding protein-like I"/>
    <property type="match status" value="1"/>
</dbReference>
<dbReference type="CDD" id="cd07377">
    <property type="entry name" value="WHTH_GntR"/>
    <property type="match status" value="1"/>
</dbReference>
<dbReference type="GO" id="GO:0003700">
    <property type="term" value="F:DNA-binding transcription factor activity"/>
    <property type="evidence" value="ECO:0007669"/>
    <property type="project" value="InterPro"/>
</dbReference>
<dbReference type="AlphaFoldDB" id="A0A7K3M5B2"/>
<evidence type="ECO:0000313" key="6">
    <source>
        <dbReference type="EMBL" id="NDL58227.1"/>
    </source>
</evidence>
<protein>
    <submittedName>
        <fullName evidence="6">GntR family transcriptional regulator</fullName>
    </submittedName>
</protein>
<keyword evidence="2" id="KW-0238">DNA-binding</keyword>
<evidence type="ECO:0000259" key="5">
    <source>
        <dbReference type="PROSITE" id="PS50949"/>
    </source>
</evidence>